<dbReference type="Gene3D" id="3.40.1800.20">
    <property type="match status" value="1"/>
</dbReference>
<name>A0ABD2MWF2_9CUCU</name>
<feature type="region of interest" description="Disordered" evidence="7">
    <location>
        <begin position="1145"/>
        <end position="1230"/>
    </location>
</feature>
<gene>
    <name evidence="10" type="ORF">HHI36_021259</name>
</gene>
<dbReference type="InterPro" id="IPR013087">
    <property type="entry name" value="Znf_C2H2_type"/>
</dbReference>
<feature type="domain" description="C2H2-type" evidence="8">
    <location>
        <begin position="775"/>
        <end position="798"/>
    </location>
</feature>
<dbReference type="Gene3D" id="3.30.160.60">
    <property type="entry name" value="Classic Zinc Finger"/>
    <property type="match status" value="6"/>
</dbReference>
<accession>A0ABD2MWF2</accession>
<feature type="region of interest" description="Disordered" evidence="7">
    <location>
        <begin position="903"/>
        <end position="924"/>
    </location>
</feature>
<dbReference type="EMBL" id="JABFTP020000042">
    <property type="protein sequence ID" value="KAL3270734.1"/>
    <property type="molecule type" value="Genomic_DNA"/>
</dbReference>
<protein>
    <submittedName>
        <fullName evidence="10">Uncharacterized protein</fullName>
    </submittedName>
</protein>
<feature type="domain" description="C2H2-type" evidence="8">
    <location>
        <begin position="804"/>
        <end position="832"/>
    </location>
</feature>
<feature type="domain" description="C2H2-type" evidence="8">
    <location>
        <begin position="749"/>
        <end position="776"/>
    </location>
</feature>
<organism evidence="10 11">
    <name type="scientific">Cryptolaemus montrouzieri</name>
    <dbReference type="NCBI Taxonomy" id="559131"/>
    <lineage>
        <taxon>Eukaryota</taxon>
        <taxon>Metazoa</taxon>
        <taxon>Ecdysozoa</taxon>
        <taxon>Arthropoda</taxon>
        <taxon>Hexapoda</taxon>
        <taxon>Insecta</taxon>
        <taxon>Pterygota</taxon>
        <taxon>Neoptera</taxon>
        <taxon>Endopterygota</taxon>
        <taxon>Coleoptera</taxon>
        <taxon>Polyphaga</taxon>
        <taxon>Cucujiformia</taxon>
        <taxon>Coccinelloidea</taxon>
        <taxon>Coccinellidae</taxon>
        <taxon>Scymninae</taxon>
        <taxon>Scymnini</taxon>
        <taxon>Cryptolaemus</taxon>
    </lineage>
</organism>
<evidence type="ECO:0000313" key="11">
    <source>
        <dbReference type="Proteomes" id="UP001516400"/>
    </source>
</evidence>
<feature type="compositionally biased region" description="Acidic residues" evidence="7">
    <location>
        <begin position="907"/>
        <end position="924"/>
    </location>
</feature>
<evidence type="ECO:0000256" key="3">
    <source>
        <dbReference type="ARBA" id="ARBA00022771"/>
    </source>
</evidence>
<evidence type="ECO:0000256" key="5">
    <source>
        <dbReference type="PROSITE-ProRule" id="PRU00042"/>
    </source>
</evidence>
<dbReference type="SUPFAM" id="SSF57716">
    <property type="entry name" value="Glucocorticoid receptor-like (DNA-binding domain)"/>
    <property type="match status" value="1"/>
</dbReference>
<feature type="region of interest" description="Disordered" evidence="7">
    <location>
        <begin position="1244"/>
        <end position="1276"/>
    </location>
</feature>
<dbReference type="SMART" id="SM00355">
    <property type="entry name" value="ZnF_C2H2"/>
    <property type="match status" value="18"/>
</dbReference>
<dbReference type="GO" id="GO:0008270">
    <property type="term" value="F:zinc ion binding"/>
    <property type="evidence" value="ECO:0007669"/>
    <property type="project" value="UniProtKB-UniRule"/>
</dbReference>
<feature type="domain" description="C2H2-type" evidence="8">
    <location>
        <begin position="663"/>
        <end position="683"/>
    </location>
</feature>
<feature type="compositionally biased region" description="Acidic residues" evidence="7">
    <location>
        <begin position="1248"/>
        <end position="1261"/>
    </location>
</feature>
<feature type="region of interest" description="Disordered" evidence="7">
    <location>
        <begin position="337"/>
        <end position="356"/>
    </location>
</feature>
<feature type="domain" description="ZAD" evidence="9">
    <location>
        <begin position="4"/>
        <end position="75"/>
    </location>
</feature>
<dbReference type="PROSITE" id="PS51915">
    <property type="entry name" value="ZAD"/>
    <property type="match status" value="1"/>
</dbReference>
<proteinExistence type="predicted"/>
<dbReference type="Proteomes" id="UP001516400">
    <property type="component" value="Unassembled WGS sequence"/>
</dbReference>
<evidence type="ECO:0000256" key="6">
    <source>
        <dbReference type="PROSITE-ProRule" id="PRU01263"/>
    </source>
</evidence>
<keyword evidence="4 6" id="KW-0862">Zinc</keyword>
<dbReference type="Pfam" id="PF07776">
    <property type="entry name" value="zf-AD"/>
    <property type="match status" value="1"/>
</dbReference>
<feature type="binding site" evidence="6">
    <location>
        <position position="9"/>
    </location>
    <ligand>
        <name>Zn(2+)</name>
        <dbReference type="ChEBI" id="CHEBI:29105"/>
    </ligand>
</feature>
<comment type="caution">
    <text evidence="10">The sequence shown here is derived from an EMBL/GenBank/DDBJ whole genome shotgun (WGS) entry which is preliminary data.</text>
</comment>
<keyword evidence="1 6" id="KW-0479">Metal-binding</keyword>
<feature type="binding site" evidence="6">
    <location>
        <position position="51"/>
    </location>
    <ligand>
        <name>Zn(2+)</name>
        <dbReference type="ChEBI" id="CHEBI:29105"/>
    </ligand>
</feature>
<feature type="binding site" evidence="6">
    <location>
        <position position="48"/>
    </location>
    <ligand>
        <name>Zn(2+)</name>
        <dbReference type="ChEBI" id="CHEBI:29105"/>
    </ligand>
</feature>
<sequence length="1361" mass="154975">METKLCRICGKLGTTHQDIFKIEGLKHKIETCLPILVTQHCLLPDTICQECLENVSQFYLFIKNCLQSIIVLESQYDVTESCLKSKRRQEKSCMVNFTTTMKTQDTQTEDKYDIIFTKYKENLDKTKLPFEGCDINLVDYEVESETSEAENSAQNQGVVVVQKEKFQRRVDNFLDNLLATKTVFAKSYFDDFENKLISEIVQRKGVKRSVSSGIENLPMKICKIDSGGNRRKCRSPKKVENITEMTAIVDIKEENEIDNEQETDLEIVEQNGNTLEMTFPQICLLCQGEFSGPAALAAHIFEVHDLDFNQILESSCEKKKKIPNLLKISDIKRSNSFDENQQCDSKSPQTQLPPLGAQNHQTLLEHSCQSCPFSSSTKQELLEHCRSEHSMELPLMCGICFQPTTSLINLKNHLKICVIEYPVTTRYFCSICKYGEDGVRGMENHVLVHDFLLDMCKKEMRMFDPADYIELNPSCESGPLSPASKSLACNLCLQSNFQSFKEFSDHRRKQHSKFHCDLCNKFYGRNSHLWKHVNRLHKNHPSITCQICYKTSASKYHLAQHFSKIHAAKQKVPMNVTSVPNDAESRSQHFVFRKFQNFDFQEKKSTSSEFDDISNNAASDLEISDEVFVPDDKMSVPKEVDASSDLYTNIITNYTPPPNKGEFKCPKCSKGFSKKLLLKKHKKNCRPKLQKDLLTRCKSCARIFKDRQSLAKHLVNYHSEYTCEICLQKTQSKCEIVSHIRFTHPNCSLFCNVCGNILRSKQNLADHVKDHSNSYVCQFCGDSLTSKIKLKMHILSLHRKILSLSCGICLKLFENQHILRNHVQLSHKNELRPFTSCTVCGKNYGSKWKTYDHLNKSHGRIFKACKTCLEIFDTEEELNLHSEEMHSVKNQVNMKNTQFNYLKQDSEDVDDSETGKDEVEDLEDNDKGTEEIFNNFATEMSGFSKISLLEKRLLGKKVTNDEVPVKICKVEDKPKSNVVKTKVTASKKTLDSSKFEDDMSTQQGSSKRTVYVNSDVPSLCEICFKTWPAKKHLWQHYIRCHKSVAATVCGICLKTNVDYRALQQHLRSNHPTLLHGQGFGSNFICRICGRYHNASSKLKLHMAIHENFDWSILETKNDVPVNGEPPEIRKGFEENERYFESLIEQVECSSNDEEESDYGSKNNEEKNEEDNSSTSEIADEESDSDSSGDSTQNDETQTFQNSDSVVRNADNRTFKTSSSTDCSSPRNEDCGAKTRVFSGGVIEFQSSESEDSSSESCSSEDEAIRENERSNSTCSNEPLLVNGITNSNSNGLLGNALSDSLPFADNGLFRFKTEELDSAVKSISLECEEEIKENLEIEYCELPMNASLNEREIESAVGSIL</sequence>
<feature type="compositionally biased region" description="Polar residues" evidence="7">
    <location>
        <begin position="1191"/>
        <end position="1205"/>
    </location>
</feature>
<dbReference type="SMART" id="SM00868">
    <property type="entry name" value="zf-AD"/>
    <property type="match status" value="1"/>
</dbReference>
<dbReference type="PANTHER" id="PTHR24409">
    <property type="entry name" value="ZINC FINGER PROTEIN 142"/>
    <property type="match status" value="1"/>
</dbReference>
<keyword evidence="11" id="KW-1185">Reference proteome</keyword>
<evidence type="ECO:0000256" key="1">
    <source>
        <dbReference type="ARBA" id="ARBA00022723"/>
    </source>
</evidence>
<feature type="binding site" evidence="6">
    <location>
        <position position="6"/>
    </location>
    <ligand>
        <name>Zn(2+)</name>
        <dbReference type="ChEBI" id="CHEBI:29105"/>
    </ligand>
</feature>
<feature type="domain" description="C2H2-type" evidence="8">
    <location>
        <begin position="1083"/>
        <end position="1105"/>
    </location>
</feature>
<feature type="compositionally biased region" description="Acidic residues" evidence="7">
    <location>
        <begin position="1166"/>
        <end position="1186"/>
    </location>
</feature>
<evidence type="ECO:0000313" key="10">
    <source>
        <dbReference type="EMBL" id="KAL3270734.1"/>
    </source>
</evidence>
<evidence type="ECO:0000256" key="7">
    <source>
        <dbReference type="SAM" id="MobiDB-lite"/>
    </source>
</evidence>
<feature type="domain" description="C2H2-type" evidence="8">
    <location>
        <begin position="514"/>
        <end position="542"/>
    </location>
</feature>
<keyword evidence="2" id="KW-0677">Repeat</keyword>
<evidence type="ECO:0000256" key="4">
    <source>
        <dbReference type="ARBA" id="ARBA00022833"/>
    </source>
</evidence>
<evidence type="ECO:0000256" key="2">
    <source>
        <dbReference type="ARBA" id="ARBA00022737"/>
    </source>
</evidence>
<dbReference type="PROSITE" id="PS00028">
    <property type="entry name" value="ZINC_FINGER_C2H2_1"/>
    <property type="match status" value="7"/>
</dbReference>
<evidence type="ECO:0000259" key="8">
    <source>
        <dbReference type="PROSITE" id="PS50157"/>
    </source>
</evidence>
<feature type="domain" description="C2H2-type" evidence="8">
    <location>
        <begin position="366"/>
        <end position="394"/>
    </location>
</feature>
<keyword evidence="3 5" id="KW-0863">Zinc-finger</keyword>
<dbReference type="PANTHER" id="PTHR24409:SF295">
    <property type="entry name" value="AZ2-RELATED"/>
    <property type="match status" value="1"/>
</dbReference>
<evidence type="ECO:0000259" key="9">
    <source>
        <dbReference type="PROSITE" id="PS51915"/>
    </source>
</evidence>
<feature type="domain" description="C2H2-type" evidence="8">
    <location>
        <begin position="695"/>
        <end position="719"/>
    </location>
</feature>
<reference evidence="10 11" key="1">
    <citation type="journal article" date="2021" name="BMC Biol.">
        <title>Horizontally acquired antibacterial genes associated with adaptive radiation of ladybird beetles.</title>
        <authorList>
            <person name="Li H.S."/>
            <person name="Tang X.F."/>
            <person name="Huang Y.H."/>
            <person name="Xu Z.Y."/>
            <person name="Chen M.L."/>
            <person name="Du X.Y."/>
            <person name="Qiu B.Y."/>
            <person name="Chen P.T."/>
            <person name="Zhang W."/>
            <person name="Slipinski A."/>
            <person name="Escalona H.E."/>
            <person name="Waterhouse R.M."/>
            <person name="Zwick A."/>
            <person name="Pang H."/>
        </authorList>
    </citation>
    <scope>NUCLEOTIDE SEQUENCE [LARGE SCALE GENOMIC DNA]</scope>
    <source>
        <strain evidence="10">SYSU2018</strain>
    </source>
</reference>
<feature type="compositionally biased region" description="Polar residues" evidence="7">
    <location>
        <begin position="1214"/>
        <end position="1225"/>
    </location>
</feature>
<dbReference type="InterPro" id="IPR012934">
    <property type="entry name" value="Znf_AD"/>
</dbReference>
<dbReference type="PROSITE" id="PS50157">
    <property type="entry name" value="ZINC_FINGER_C2H2_2"/>
    <property type="match status" value="8"/>
</dbReference>